<dbReference type="NCBIfam" id="TIGR03619">
    <property type="entry name" value="F420_Rv2161c"/>
    <property type="match status" value="1"/>
</dbReference>
<dbReference type="PANTHER" id="PTHR42847:SF4">
    <property type="entry name" value="ALKANESULFONATE MONOOXYGENASE-RELATED"/>
    <property type="match status" value="1"/>
</dbReference>
<dbReference type="EC" id="1.14.14.-" evidence="6"/>
<dbReference type="Proteomes" id="UP000282551">
    <property type="component" value="Chromosome"/>
</dbReference>
<dbReference type="SUPFAM" id="SSF51679">
    <property type="entry name" value="Bacterial luciferase-like"/>
    <property type="match status" value="1"/>
</dbReference>
<dbReference type="AlphaFoldDB" id="A0A3S4SAV9"/>
<dbReference type="InterPro" id="IPR036661">
    <property type="entry name" value="Luciferase-like_sf"/>
</dbReference>
<evidence type="ECO:0000256" key="2">
    <source>
        <dbReference type="ARBA" id="ARBA00022643"/>
    </source>
</evidence>
<keyword evidence="3 6" id="KW-0560">Oxidoreductase</keyword>
<dbReference type="Pfam" id="PF00296">
    <property type="entry name" value="Bac_luciferase"/>
    <property type="match status" value="1"/>
</dbReference>
<dbReference type="RefSeq" id="WP_126334696.1">
    <property type="nucleotide sequence ID" value="NZ_AP022604.1"/>
</dbReference>
<dbReference type="GO" id="GO:0046306">
    <property type="term" value="P:alkanesulfonate catabolic process"/>
    <property type="evidence" value="ECO:0007669"/>
    <property type="project" value="TreeGrafter"/>
</dbReference>
<dbReference type="EMBL" id="LR134355">
    <property type="protein sequence ID" value="VEG48970.1"/>
    <property type="molecule type" value="Genomic_DNA"/>
</dbReference>
<gene>
    <name evidence="6" type="primary">rutA_6</name>
    <name evidence="6" type="ORF">NCTC10485_03273</name>
</gene>
<organism evidence="6 7">
    <name type="scientific">Mycolicibacterium chitae</name>
    <name type="common">Mycobacterium chitae</name>
    <dbReference type="NCBI Taxonomy" id="1792"/>
    <lineage>
        <taxon>Bacteria</taxon>
        <taxon>Bacillati</taxon>
        <taxon>Actinomycetota</taxon>
        <taxon>Actinomycetes</taxon>
        <taxon>Mycobacteriales</taxon>
        <taxon>Mycobacteriaceae</taxon>
        <taxon>Mycolicibacterium</taxon>
    </lineage>
</organism>
<feature type="domain" description="Luciferase-like" evidence="5">
    <location>
        <begin position="19"/>
        <end position="257"/>
    </location>
</feature>
<reference evidence="6 7" key="1">
    <citation type="submission" date="2018-12" db="EMBL/GenBank/DDBJ databases">
        <authorList>
            <consortium name="Pathogen Informatics"/>
        </authorList>
    </citation>
    <scope>NUCLEOTIDE SEQUENCE [LARGE SCALE GENOMIC DNA]</scope>
    <source>
        <strain evidence="6 7">NCTC10485</strain>
    </source>
</reference>
<dbReference type="OrthoDB" id="3206024at2"/>
<dbReference type="InterPro" id="IPR050172">
    <property type="entry name" value="SsuD_RutA_monooxygenase"/>
</dbReference>
<dbReference type="InterPro" id="IPR019921">
    <property type="entry name" value="Lucif-like_OxRdtase_Rv2161c"/>
</dbReference>
<evidence type="ECO:0000256" key="3">
    <source>
        <dbReference type="ARBA" id="ARBA00023002"/>
    </source>
</evidence>
<keyword evidence="7" id="KW-1185">Reference proteome</keyword>
<evidence type="ECO:0000259" key="5">
    <source>
        <dbReference type="Pfam" id="PF00296"/>
    </source>
</evidence>
<keyword evidence="4" id="KW-0503">Monooxygenase</keyword>
<evidence type="ECO:0000256" key="4">
    <source>
        <dbReference type="ARBA" id="ARBA00023033"/>
    </source>
</evidence>
<dbReference type="Gene3D" id="3.20.20.30">
    <property type="entry name" value="Luciferase-like domain"/>
    <property type="match status" value="1"/>
</dbReference>
<protein>
    <submittedName>
        <fullName evidence="6">Putative F420-dependent oxidoreductase, Rv2161c family</fullName>
        <ecNumber evidence="6">1.14.14.-</ecNumber>
    </submittedName>
</protein>
<dbReference type="InterPro" id="IPR011251">
    <property type="entry name" value="Luciferase-like_dom"/>
</dbReference>
<name>A0A3S4SAV9_MYCCI</name>
<sequence length="289" mass="30881">MDVGLHALGVGTGAERTVIDAVAAAAERAGFATLWAGERVVMVDESASRYPYSDDGVSPVSPDSDWLDPFITLSFAGAATTRIGLATGVLVLPEHNPVVVAKRAASLDKLCAGRLALGVGIGWVREEFDALGVPFARRAARTADYVAALRALWRYDVASHDGEFVQFHDVRVNPKPRNRTLPIVLGGNSEAALEQAARWADGWYGFNLADVEEAAEAAATLRRLTRAAGREPGDLRLCAALREPMPGDARRLADAGFDEMVLVSSPPYDPIAAEAWVGELARQWIGPAH</sequence>
<evidence type="ECO:0000313" key="7">
    <source>
        <dbReference type="Proteomes" id="UP000282551"/>
    </source>
</evidence>
<proteinExistence type="predicted"/>
<accession>A0A3S4SAV9</accession>
<evidence type="ECO:0000256" key="1">
    <source>
        <dbReference type="ARBA" id="ARBA00022630"/>
    </source>
</evidence>
<keyword evidence="1" id="KW-0285">Flavoprotein</keyword>
<dbReference type="PANTHER" id="PTHR42847">
    <property type="entry name" value="ALKANESULFONATE MONOOXYGENASE"/>
    <property type="match status" value="1"/>
</dbReference>
<evidence type="ECO:0000313" key="6">
    <source>
        <dbReference type="EMBL" id="VEG48970.1"/>
    </source>
</evidence>
<dbReference type="GO" id="GO:0008726">
    <property type="term" value="F:alkanesulfonate monooxygenase activity"/>
    <property type="evidence" value="ECO:0007669"/>
    <property type="project" value="TreeGrafter"/>
</dbReference>
<keyword evidence="2" id="KW-0288">FMN</keyword>